<dbReference type="EMBL" id="MU069794">
    <property type="protein sequence ID" value="KAF5833738.1"/>
    <property type="molecule type" value="Genomic_DNA"/>
</dbReference>
<gene>
    <name evidence="2" type="ORF">DUNSADRAFT_9845</name>
</gene>
<dbReference type="Proteomes" id="UP000815325">
    <property type="component" value="Unassembled WGS sequence"/>
</dbReference>
<keyword evidence="3" id="KW-1185">Reference proteome</keyword>
<organism evidence="2 3">
    <name type="scientific">Dunaliella salina</name>
    <name type="common">Green alga</name>
    <name type="synonym">Protococcus salinus</name>
    <dbReference type="NCBI Taxonomy" id="3046"/>
    <lineage>
        <taxon>Eukaryota</taxon>
        <taxon>Viridiplantae</taxon>
        <taxon>Chlorophyta</taxon>
        <taxon>core chlorophytes</taxon>
        <taxon>Chlorophyceae</taxon>
        <taxon>CS clade</taxon>
        <taxon>Chlamydomonadales</taxon>
        <taxon>Dunaliellaceae</taxon>
        <taxon>Dunaliella</taxon>
    </lineage>
</organism>
<protein>
    <recommendedName>
        <fullName evidence="4">Encoded protein</fullName>
    </recommendedName>
</protein>
<proteinExistence type="predicted"/>
<evidence type="ECO:0008006" key="4">
    <source>
        <dbReference type="Google" id="ProtNLM"/>
    </source>
</evidence>
<feature type="compositionally biased region" description="Polar residues" evidence="1">
    <location>
        <begin position="114"/>
        <end position="123"/>
    </location>
</feature>
<sequence length="154" mass="17061">MASHARSLLLHLPFLVQRPLDEVTHLRKPGHAWIYHSPHALPPRWIQDEAPALSGYRRPATPGTAPEGVKDRQPTPSSHPLSIQGIKEMSTEHPGHIPPSHAQRDIRSHPLNPFSRQSLNPDGSLTDIAGLTEEEQECAHQLDTSVHGERSLHG</sequence>
<accession>A0ABQ7GGL5</accession>
<reference evidence="2" key="1">
    <citation type="submission" date="2017-08" db="EMBL/GenBank/DDBJ databases">
        <authorList>
            <person name="Polle J.E."/>
            <person name="Barry K."/>
            <person name="Cushman J."/>
            <person name="Schmutz J."/>
            <person name="Tran D."/>
            <person name="Hathwaick L.T."/>
            <person name="Yim W.C."/>
            <person name="Jenkins J."/>
            <person name="Mckie-Krisberg Z.M."/>
            <person name="Prochnik S."/>
            <person name="Lindquist E."/>
            <person name="Dockter R.B."/>
            <person name="Adam C."/>
            <person name="Molina H."/>
            <person name="Bunkerborg J."/>
            <person name="Jin E."/>
            <person name="Buchheim M."/>
            <person name="Magnuson J."/>
        </authorList>
    </citation>
    <scope>NUCLEOTIDE SEQUENCE</scope>
    <source>
        <strain evidence="2">CCAP 19/18</strain>
    </source>
</reference>
<comment type="caution">
    <text evidence="2">The sequence shown here is derived from an EMBL/GenBank/DDBJ whole genome shotgun (WGS) entry which is preliminary data.</text>
</comment>
<name>A0ABQ7GGL5_DUNSA</name>
<feature type="region of interest" description="Disordered" evidence="1">
    <location>
        <begin position="52"/>
        <end position="154"/>
    </location>
</feature>
<evidence type="ECO:0000256" key="1">
    <source>
        <dbReference type="SAM" id="MobiDB-lite"/>
    </source>
</evidence>
<evidence type="ECO:0000313" key="3">
    <source>
        <dbReference type="Proteomes" id="UP000815325"/>
    </source>
</evidence>
<evidence type="ECO:0000313" key="2">
    <source>
        <dbReference type="EMBL" id="KAF5833738.1"/>
    </source>
</evidence>